<feature type="active site" description="Proton donor" evidence="5">
    <location>
        <position position="128"/>
    </location>
</feature>
<evidence type="ECO:0000256" key="2">
    <source>
        <dbReference type="ARBA" id="ARBA00022801"/>
    </source>
</evidence>
<comment type="similarity">
    <text evidence="6">Belongs to the glycosyl hydrolase 16 family.</text>
</comment>
<keyword evidence="6" id="KW-0052">Apoplast</keyword>
<dbReference type="InterPro" id="IPR016455">
    <property type="entry name" value="XTH"/>
</dbReference>
<dbReference type="EC" id="2.4.1.207" evidence="6"/>
<feature type="active site" description="Nucleophile" evidence="5">
    <location>
        <position position="124"/>
    </location>
</feature>
<feature type="signal peptide" evidence="6">
    <location>
        <begin position="1"/>
        <end position="24"/>
    </location>
</feature>
<dbReference type="SUPFAM" id="SSF49899">
    <property type="entry name" value="Concanavalin A-like lectins/glucanases"/>
    <property type="match status" value="1"/>
</dbReference>
<dbReference type="PANTHER" id="PTHR31062">
    <property type="entry name" value="XYLOGLUCAN ENDOTRANSGLUCOSYLASE/HYDROLASE PROTEIN 8-RELATED"/>
    <property type="match status" value="1"/>
</dbReference>
<keyword evidence="6" id="KW-0961">Cell wall biogenesis/degradation</keyword>
<protein>
    <recommendedName>
        <fullName evidence="6">Xyloglucan endotransglucosylase/hydrolase</fullName>
        <ecNumber evidence="6">2.4.1.207</ecNumber>
    </recommendedName>
</protein>
<comment type="subcellular location">
    <subcellularLocation>
        <location evidence="6">Secreted</location>
        <location evidence="6">Cell wall</location>
    </subcellularLocation>
    <subcellularLocation>
        <location evidence="6">Secreted</location>
        <location evidence="6">Extracellular space</location>
        <location evidence="6">Apoplast</location>
    </subcellularLocation>
</comment>
<dbReference type="GO" id="GO:0048046">
    <property type="term" value="C:apoplast"/>
    <property type="evidence" value="ECO:0007669"/>
    <property type="project" value="UniProtKB-SubCell"/>
</dbReference>
<evidence type="ECO:0000256" key="5">
    <source>
        <dbReference type="PIRSR" id="PIRSR005604-1"/>
    </source>
</evidence>
<feature type="domain" description="GH16" evidence="7">
    <location>
        <begin position="25"/>
        <end position="239"/>
    </location>
</feature>
<organism evidence="8 9">
    <name type="scientific">Protea cynaroides</name>
    <dbReference type="NCBI Taxonomy" id="273540"/>
    <lineage>
        <taxon>Eukaryota</taxon>
        <taxon>Viridiplantae</taxon>
        <taxon>Streptophyta</taxon>
        <taxon>Embryophyta</taxon>
        <taxon>Tracheophyta</taxon>
        <taxon>Spermatophyta</taxon>
        <taxon>Magnoliopsida</taxon>
        <taxon>Proteales</taxon>
        <taxon>Proteaceae</taxon>
        <taxon>Protea</taxon>
    </lineage>
</organism>
<evidence type="ECO:0000256" key="1">
    <source>
        <dbReference type="ARBA" id="ARBA00022679"/>
    </source>
</evidence>
<dbReference type="AlphaFoldDB" id="A0A9Q0H959"/>
<dbReference type="PROSITE" id="PS51762">
    <property type="entry name" value="GH16_2"/>
    <property type="match status" value="1"/>
</dbReference>
<dbReference type="EMBL" id="JAMYWD010000009">
    <property type="protein sequence ID" value="KAJ4961873.1"/>
    <property type="molecule type" value="Genomic_DNA"/>
</dbReference>
<evidence type="ECO:0000259" key="7">
    <source>
        <dbReference type="PROSITE" id="PS51762"/>
    </source>
</evidence>
<keyword evidence="1 6" id="KW-0808">Transferase</keyword>
<dbReference type="InterPro" id="IPR000757">
    <property type="entry name" value="Beta-glucanase-like"/>
</dbReference>
<evidence type="ECO:0000313" key="8">
    <source>
        <dbReference type="EMBL" id="KAJ4961873.1"/>
    </source>
</evidence>
<dbReference type="GO" id="GO:0042546">
    <property type="term" value="P:cell wall biogenesis"/>
    <property type="evidence" value="ECO:0007669"/>
    <property type="project" value="InterPro"/>
</dbReference>
<evidence type="ECO:0000256" key="3">
    <source>
        <dbReference type="ARBA" id="ARBA00023157"/>
    </source>
</evidence>
<dbReference type="Pfam" id="PF06955">
    <property type="entry name" value="XET_C"/>
    <property type="match status" value="1"/>
</dbReference>
<evidence type="ECO:0000256" key="6">
    <source>
        <dbReference type="RuleBase" id="RU361120"/>
    </source>
</evidence>
<dbReference type="CDD" id="cd02176">
    <property type="entry name" value="GH16_XET"/>
    <property type="match status" value="1"/>
</dbReference>
<dbReference type="Proteomes" id="UP001141806">
    <property type="component" value="Unassembled WGS sequence"/>
</dbReference>
<comment type="function">
    <text evidence="6">Catalyzes xyloglucan endohydrolysis (XEH) and/or endotransglycosylation (XET). Cleaves and religates xyloglucan polymers, an essential constituent of the primary cell wall, and thereby participates in cell wall construction of growing tissues.</text>
</comment>
<dbReference type="PIRSF" id="PIRSF005604">
    <property type="entry name" value="XET"/>
    <property type="match status" value="1"/>
</dbReference>
<dbReference type="InterPro" id="IPR010713">
    <property type="entry name" value="XET_C"/>
</dbReference>
<keyword evidence="9" id="KW-1185">Reference proteome</keyword>
<evidence type="ECO:0000313" key="9">
    <source>
        <dbReference type="Proteomes" id="UP001141806"/>
    </source>
</evidence>
<proteinExistence type="inferred from homology"/>
<dbReference type="GO" id="GO:0016762">
    <property type="term" value="F:xyloglucan:xyloglucosyl transferase activity"/>
    <property type="evidence" value="ECO:0007669"/>
    <property type="project" value="UniProtKB-EC"/>
</dbReference>
<dbReference type="GO" id="GO:0004553">
    <property type="term" value="F:hydrolase activity, hydrolyzing O-glycosyl compounds"/>
    <property type="evidence" value="ECO:0007669"/>
    <property type="project" value="InterPro"/>
</dbReference>
<dbReference type="InterPro" id="IPR044791">
    <property type="entry name" value="Beta-glucanase/XTH"/>
</dbReference>
<keyword evidence="2 6" id="KW-0378">Hydrolase</keyword>
<keyword evidence="4 6" id="KW-0326">Glycosidase</keyword>
<gene>
    <name evidence="8" type="ORF">NE237_021783</name>
</gene>
<dbReference type="Gene3D" id="2.60.120.200">
    <property type="match status" value="1"/>
</dbReference>
<accession>A0A9Q0H959</accession>
<dbReference type="GO" id="GO:0010411">
    <property type="term" value="P:xyloglucan metabolic process"/>
    <property type="evidence" value="ECO:0007669"/>
    <property type="project" value="InterPro"/>
</dbReference>
<name>A0A9Q0H959_9MAGN</name>
<feature type="chain" id="PRO_5040531580" description="Xyloglucan endotransglucosylase/hydrolase" evidence="6">
    <location>
        <begin position="25"/>
        <end position="317"/>
    </location>
</feature>
<keyword evidence="6" id="KW-0732">Signal</keyword>
<dbReference type="Pfam" id="PF00722">
    <property type="entry name" value="Glyco_hydro_16"/>
    <property type="match status" value="1"/>
</dbReference>
<sequence>MPHFKEHFLLVGLLMIISCIEVETSGEGHYTPPNVARLTGLFPHQPLNQAFLKFFGGSNIRSAINGSYVQLTLNKTSGSGLISRNKYKYGFFNAAIKLPPGYTSGVVVAFYMSNADLFPHNHDEIDFELLGHETGNQWVLQTNIYGNGNTRIGREEKFRLWFDPTEEFHQYSIIWNNHHIVFLIDNIPVREVEHTEVMSTVYPSKPMSVYATIWDGSEWATRGGKYPVNYKYEPFVASFGEMEMEGCIWVSARTVPSCSKSGGQGPTAVDPVEGQDFVKLSQQQKIGMDWARNRFMFYSYCKDPGRYPVLPPECRAR</sequence>
<evidence type="ECO:0000256" key="4">
    <source>
        <dbReference type="ARBA" id="ARBA00023295"/>
    </source>
</evidence>
<keyword evidence="6" id="KW-0134">Cell wall</keyword>
<dbReference type="GO" id="GO:0071555">
    <property type="term" value="P:cell wall organization"/>
    <property type="evidence" value="ECO:0007669"/>
    <property type="project" value="UniProtKB-KW"/>
</dbReference>
<comment type="PTM">
    <text evidence="6">Contains at least one intrachain disulfide bond essential for its enzymatic activity.</text>
</comment>
<keyword evidence="3" id="KW-1015">Disulfide bond</keyword>
<dbReference type="PROSITE" id="PS51257">
    <property type="entry name" value="PROKAR_LIPOPROTEIN"/>
    <property type="match status" value="1"/>
</dbReference>
<keyword evidence="6" id="KW-0964">Secreted</keyword>
<reference evidence="8" key="1">
    <citation type="journal article" date="2023" name="Plant J.">
        <title>The genome of the king protea, Protea cynaroides.</title>
        <authorList>
            <person name="Chang J."/>
            <person name="Duong T.A."/>
            <person name="Schoeman C."/>
            <person name="Ma X."/>
            <person name="Roodt D."/>
            <person name="Barker N."/>
            <person name="Li Z."/>
            <person name="Van de Peer Y."/>
            <person name="Mizrachi E."/>
        </authorList>
    </citation>
    <scope>NUCLEOTIDE SEQUENCE</scope>
    <source>
        <tissue evidence="8">Young leaves</tissue>
    </source>
</reference>
<comment type="caution">
    <text evidence="8">The sequence shown here is derived from an EMBL/GenBank/DDBJ whole genome shotgun (WGS) entry which is preliminary data.</text>
</comment>
<dbReference type="InterPro" id="IPR013320">
    <property type="entry name" value="ConA-like_dom_sf"/>
</dbReference>
<dbReference type="OrthoDB" id="4781at2759"/>